<reference evidence="2 3" key="1">
    <citation type="submission" date="2020-02" db="EMBL/GenBank/DDBJ databases">
        <title>Genome sequence of the type strain CGMCC 1.15528 of Mesorhizobium zhangyense.</title>
        <authorList>
            <person name="Gao J."/>
            <person name="Sun J."/>
        </authorList>
    </citation>
    <scope>NUCLEOTIDE SEQUENCE [LARGE SCALE GENOMIC DNA]</scope>
    <source>
        <strain evidence="2 3">CGMCC 1.15528</strain>
    </source>
</reference>
<protein>
    <recommendedName>
        <fullName evidence="1">Phosphodiester glycosidase domain-containing protein</fullName>
    </recommendedName>
</protein>
<dbReference type="InterPro" id="IPR018711">
    <property type="entry name" value="NAGPA"/>
</dbReference>
<dbReference type="Proteomes" id="UP000481252">
    <property type="component" value="Unassembled WGS sequence"/>
</dbReference>
<name>A0A7C9V3I9_9HYPH</name>
<dbReference type="EMBL" id="JAAKZG010000001">
    <property type="protein sequence ID" value="NGN39645.1"/>
    <property type="molecule type" value="Genomic_DNA"/>
</dbReference>
<organism evidence="2 3">
    <name type="scientific">Mesorhizobium zhangyense</name>
    <dbReference type="NCBI Taxonomy" id="1776730"/>
    <lineage>
        <taxon>Bacteria</taxon>
        <taxon>Pseudomonadati</taxon>
        <taxon>Pseudomonadota</taxon>
        <taxon>Alphaproteobacteria</taxon>
        <taxon>Hyphomicrobiales</taxon>
        <taxon>Phyllobacteriaceae</taxon>
        <taxon>Mesorhizobium</taxon>
    </lineage>
</organism>
<comment type="caution">
    <text evidence="2">The sequence shown here is derived from an EMBL/GenBank/DDBJ whole genome shotgun (WGS) entry which is preliminary data.</text>
</comment>
<dbReference type="AlphaFoldDB" id="A0A7C9V3I9"/>
<keyword evidence="3" id="KW-1185">Reference proteome</keyword>
<sequence>MKRALAAILLIAGFAALAMLVWRRPEPPAVPPVFQSQELPEPCREQDFEGVGYIVCAIDLHAYDVGLFHDGADGKPFGSVDAFTRAMKAQGTPVLLAMNAGMYHRDLSPVGLYVEDGITKEPLNLSDGDGNFFMKPNGVFAVTKSGEVLVMESEAFAAARPDVRLGTQSGPMLVIDGVIHARFEPNGSSRNIRNGVGVSADGKAIFVIARSPVSFGSFARLFSDGLKCPNALYFDGFISAFSNGSKLLVGKTDPAGPILAVSRKR</sequence>
<evidence type="ECO:0000259" key="1">
    <source>
        <dbReference type="Pfam" id="PF09992"/>
    </source>
</evidence>
<evidence type="ECO:0000313" key="3">
    <source>
        <dbReference type="Proteomes" id="UP000481252"/>
    </source>
</evidence>
<dbReference type="RefSeq" id="WP_165113363.1">
    <property type="nucleotide sequence ID" value="NZ_JAAKZG010000001.1"/>
</dbReference>
<proteinExistence type="predicted"/>
<evidence type="ECO:0000313" key="2">
    <source>
        <dbReference type="EMBL" id="NGN39645.1"/>
    </source>
</evidence>
<gene>
    <name evidence="2" type="ORF">G6N74_01065</name>
</gene>
<accession>A0A7C9V3I9</accession>
<feature type="domain" description="Phosphodiester glycosidase" evidence="1">
    <location>
        <begin position="95"/>
        <end position="239"/>
    </location>
</feature>
<dbReference type="Pfam" id="PF09992">
    <property type="entry name" value="NAGPA"/>
    <property type="match status" value="1"/>
</dbReference>